<evidence type="ECO:0000256" key="3">
    <source>
        <dbReference type="ARBA" id="ARBA00022679"/>
    </source>
</evidence>
<dbReference type="Pfam" id="PF22435">
    <property type="entry name" value="MRM3-like_sub_bind"/>
    <property type="match status" value="1"/>
</dbReference>
<dbReference type="InterPro" id="IPR029064">
    <property type="entry name" value="Ribosomal_eL30-like_sf"/>
</dbReference>
<evidence type="ECO:0000256" key="2">
    <source>
        <dbReference type="ARBA" id="ARBA00022603"/>
    </source>
</evidence>
<reference evidence="6 7" key="1">
    <citation type="submission" date="2019-01" db="EMBL/GenBank/DDBJ databases">
        <title>Cytophagaceae bacterium strain CAR-16.</title>
        <authorList>
            <person name="Chen W.-M."/>
        </authorList>
    </citation>
    <scope>NUCLEOTIDE SEQUENCE [LARGE SCALE GENOMIC DNA]</scope>
    <source>
        <strain evidence="6 7">CAR-16</strain>
    </source>
</reference>
<comment type="caution">
    <text evidence="6">The sequence shown here is derived from an EMBL/GenBank/DDBJ whole genome shotgun (WGS) entry which is preliminary data.</text>
</comment>
<dbReference type="SUPFAM" id="SSF75217">
    <property type="entry name" value="alpha/beta knot"/>
    <property type="match status" value="1"/>
</dbReference>
<dbReference type="OrthoDB" id="9785673at2"/>
<dbReference type="InterPro" id="IPR051259">
    <property type="entry name" value="rRNA_Methyltransferase"/>
</dbReference>
<dbReference type="AlphaFoldDB" id="A0A4V1M5Q5"/>
<keyword evidence="7" id="KW-1185">Reference proteome</keyword>
<dbReference type="PANTHER" id="PTHR43191:SF2">
    <property type="entry name" value="RRNA METHYLTRANSFERASE 3, MITOCHONDRIAL"/>
    <property type="match status" value="1"/>
</dbReference>
<sequence>MLTNKQIKLINSLHSKKGRTENGLFLVEGEKGILEVLDSSYQIEFLVINEDYAHQFSSIKQSIYFLPKNEITKLSTLTINQFGIAVVKMKNLISFETLNPYVLVLDGVRDPGNLGTIIRICDWYGIDQIVLSADCTEFYNPKVISATMGSFKRVKCLYTDLPAFLTSHPNYSILGADLDGENIHAFEFPDRAFLIMGSESHGIREDLHNIIQQKITIPRYGGAESLNVAISTGIILDNLKRN</sequence>
<dbReference type="InterPro" id="IPR001537">
    <property type="entry name" value="SpoU_MeTrfase"/>
</dbReference>
<organism evidence="6 7">
    <name type="scientific">Aquirufa rosea</name>
    <dbReference type="NCBI Taxonomy" id="2509241"/>
    <lineage>
        <taxon>Bacteria</taxon>
        <taxon>Pseudomonadati</taxon>
        <taxon>Bacteroidota</taxon>
        <taxon>Cytophagia</taxon>
        <taxon>Cytophagales</taxon>
        <taxon>Flectobacillaceae</taxon>
        <taxon>Aquirufa</taxon>
    </lineage>
</organism>
<dbReference type="InterPro" id="IPR053888">
    <property type="entry name" value="MRM3-like_sub_bind"/>
</dbReference>
<dbReference type="Proteomes" id="UP000289455">
    <property type="component" value="Unassembled WGS sequence"/>
</dbReference>
<dbReference type="Gene3D" id="3.30.1330.30">
    <property type="match status" value="1"/>
</dbReference>
<evidence type="ECO:0000259" key="5">
    <source>
        <dbReference type="Pfam" id="PF22435"/>
    </source>
</evidence>
<dbReference type="Gene3D" id="3.40.1280.10">
    <property type="match status" value="1"/>
</dbReference>
<keyword evidence="2 6" id="KW-0489">Methyltransferase</keyword>
<feature type="domain" description="MRM3-like substrate binding" evidence="5">
    <location>
        <begin position="4"/>
        <end position="75"/>
    </location>
</feature>
<gene>
    <name evidence="6" type="ORF">ESB04_00845</name>
</gene>
<dbReference type="Pfam" id="PF00588">
    <property type="entry name" value="SpoU_methylase"/>
    <property type="match status" value="1"/>
</dbReference>
<evidence type="ECO:0000259" key="4">
    <source>
        <dbReference type="Pfam" id="PF00588"/>
    </source>
</evidence>
<dbReference type="GO" id="GO:0008173">
    <property type="term" value="F:RNA methyltransferase activity"/>
    <property type="evidence" value="ECO:0007669"/>
    <property type="project" value="InterPro"/>
</dbReference>
<dbReference type="GO" id="GO:0032259">
    <property type="term" value="P:methylation"/>
    <property type="evidence" value="ECO:0007669"/>
    <property type="project" value="UniProtKB-KW"/>
</dbReference>
<dbReference type="RefSeq" id="WP_129025289.1">
    <property type="nucleotide sequence ID" value="NZ_SDHY01000001.1"/>
</dbReference>
<feature type="domain" description="tRNA/rRNA methyltransferase SpoU type" evidence="4">
    <location>
        <begin position="102"/>
        <end position="236"/>
    </location>
</feature>
<name>A0A4V1M5Q5_9BACT</name>
<dbReference type="SUPFAM" id="SSF55315">
    <property type="entry name" value="L30e-like"/>
    <property type="match status" value="1"/>
</dbReference>
<protein>
    <submittedName>
        <fullName evidence="6">RNA methyltransferase</fullName>
    </submittedName>
</protein>
<dbReference type="GO" id="GO:0006396">
    <property type="term" value="P:RNA processing"/>
    <property type="evidence" value="ECO:0007669"/>
    <property type="project" value="InterPro"/>
</dbReference>
<dbReference type="GO" id="GO:0003723">
    <property type="term" value="F:RNA binding"/>
    <property type="evidence" value="ECO:0007669"/>
    <property type="project" value="InterPro"/>
</dbReference>
<evidence type="ECO:0000313" key="7">
    <source>
        <dbReference type="Proteomes" id="UP000289455"/>
    </source>
</evidence>
<comment type="similarity">
    <text evidence="1">Belongs to the class IV-like SAM-binding methyltransferase superfamily. RNA methyltransferase TrmH family.</text>
</comment>
<dbReference type="PANTHER" id="PTHR43191">
    <property type="entry name" value="RRNA METHYLTRANSFERASE 3"/>
    <property type="match status" value="1"/>
</dbReference>
<proteinExistence type="inferred from homology"/>
<evidence type="ECO:0000313" key="6">
    <source>
        <dbReference type="EMBL" id="RXK52232.1"/>
    </source>
</evidence>
<evidence type="ECO:0000256" key="1">
    <source>
        <dbReference type="ARBA" id="ARBA00007228"/>
    </source>
</evidence>
<dbReference type="CDD" id="cd18109">
    <property type="entry name" value="SpoU-like_RNA-MTase"/>
    <property type="match status" value="1"/>
</dbReference>
<dbReference type="InterPro" id="IPR029028">
    <property type="entry name" value="Alpha/beta_knot_MTases"/>
</dbReference>
<dbReference type="EMBL" id="SDHY01000001">
    <property type="protein sequence ID" value="RXK52232.1"/>
    <property type="molecule type" value="Genomic_DNA"/>
</dbReference>
<keyword evidence="3 6" id="KW-0808">Transferase</keyword>
<dbReference type="InterPro" id="IPR029026">
    <property type="entry name" value="tRNA_m1G_MTases_N"/>
</dbReference>
<accession>A0A4V1M5Q5</accession>